<organism evidence="2 3">
    <name type="scientific">Cylindrotheca closterium</name>
    <dbReference type="NCBI Taxonomy" id="2856"/>
    <lineage>
        <taxon>Eukaryota</taxon>
        <taxon>Sar</taxon>
        <taxon>Stramenopiles</taxon>
        <taxon>Ochrophyta</taxon>
        <taxon>Bacillariophyta</taxon>
        <taxon>Bacillariophyceae</taxon>
        <taxon>Bacillariophycidae</taxon>
        <taxon>Bacillariales</taxon>
        <taxon>Bacillariaceae</taxon>
        <taxon>Cylindrotheca</taxon>
    </lineage>
</organism>
<feature type="region of interest" description="Disordered" evidence="1">
    <location>
        <begin position="152"/>
        <end position="195"/>
    </location>
</feature>
<keyword evidence="3" id="KW-1185">Reference proteome</keyword>
<name>A0AAD2JL87_9STRA</name>
<feature type="compositionally biased region" description="Basic and acidic residues" evidence="1">
    <location>
        <begin position="159"/>
        <end position="168"/>
    </location>
</feature>
<comment type="caution">
    <text evidence="2">The sequence shown here is derived from an EMBL/GenBank/DDBJ whole genome shotgun (WGS) entry which is preliminary data.</text>
</comment>
<sequence>MVSRTGKAKRGVPKDVQAWDNHSCVSVITFEDDSEANNSTEFKATIPKRTRAQEILNILDGIDAALKASSKHERKQLGKEYSTMPILKPERKKSLEGLPTMRNAAFDRPIKKETSPFDAVIRRNEERIHLGYGIGSALPKMPMPTDKMRRAQSVPTDVNDEKWEDKSSRSPKNSVFKTLRKPVRKGSIDMSSPDKEAYKNLKQGNKQGASMTSPYNSCLSLSKPAFQSTLIEAATTDILSKPVRRLSMDKKYATMQ</sequence>
<evidence type="ECO:0000256" key="1">
    <source>
        <dbReference type="SAM" id="MobiDB-lite"/>
    </source>
</evidence>
<accession>A0AAD2JL87</accession>
<gene>
    <name evidence="2" type="ORF">CYCCA115_LOCUS18879</name>
</gene>
<dbReference type="EMBL" id="CAKOGP040002069">
    <property type="protein sequence ID" value="CAJ1960758.1"/>
    <property type="molecule type" value="Genomic_DNA"/>
</dbReference>
<dbReference type="AlphaFoldDB" id="A0AAD2JL87"/>
<evidence type="ECO:0000313" key="2">
    <source>
        <dbReference type="EMBL" id="CAJ1960758.1"/>
    </source>
</evidence>
<proteinExistence type="predicted"/>
<protein>
    <submittedName>
        <fullName evidence="2">Uncharacterized protein</fullName>
    </submittedName>
</protein>
<dbReference type="Proteomes" id="UP001295423">
    <property type="component" value="Unassembled WGS sequence"/>
</dbReference>
<evidence type="ECO:0000313" key="3">
    <source>
        <dbReference type="Proteomes" id="UP001295423"/>
    </source>
</evidence>
<reference evidence="2" key="1">
    <citation type="submission" date="2023-08" db="EMBL/GenBank/DDBJ databases">
        <authorList>
            <person name="Audoor S."/>
            <person name="Bilcke G."/>
        </authorList>
    </citation>
    <scope>NUCLEOTIDE SEQUENCE</scope>
</reference>